<protein>
    <recommendedName>
        <fullName evidence="8">Ras-related protein Rab-27A</fullName>
    </recommendedName>
</protein>
<evidence type="ECO:0000256" key="1">
    <source>
        <dbReference type="ARBA" id="ARBA00006270"/>
    </source>
</evidence>
<evidence type="ECO:0000313" key="6">
    <source>
        <dbReference type="EMBL" id="TRY75857.1"/>
    </source>
</evidence>
<evidence type="ECO:0000256" key="5">
    <source>
        <dbReference type="ARBA" id="ARBA00023289"/>
    </source>
</evidence>
<evidence type="ECO:0000256" key="2">
    <source>
        <dbReference type="ARBA" id="ARBA00022741"/>
    </source>
</evidence>
<dbReference type="AlphaFoldDB" id="A0A553PDV5"/>
<dbReference type="GO" id="GO:0003924">
    <property type="term" value="F:GTPase activity"/>
    <property type="evidence" value="ECO:0007669"/>
    <property type="project" value="InterPro"/>
</dbReference>
<organism evidence="6 7">
    <name type="scientific">Tigriopus californicus</name>
    <name type="common">Marine copepod</name>
    <dbReference type="NCBI Taxonomy" id="6832"/>
    <lineage>
        <taxon>Eukaryota</taxon>
        <taxon>Metazoa</taxon>
        <taxon>Ecdysozoa</taxon>
        <taxon>Arthropoda</taxon>
        <taxon>Crustacea</taxon>
        <taxon>Multicrustacea</taxon>
        <taxon>Hexanauplia</taxon>
        <taxon>Copepoda</taxon>
        <taxon>Harpacticoida</taxon>
        <taxon>Harpacticidae</taxon>
        <taxon>Tigriopus</taxon>
    </lineage>
</organism>
<comment type="caution">
    <text evidence="6">The sequence shown here is derived from an EMBL/GenBank/DDBJ whole genome shotgun (WGS) entry which is preliminary data.</text>
</comment>
<dbReference type="InterPro" id="IPR005225">
    <property type="entry name" value="Small_GTP-bd"/>
</dbReference>
<dbReference type="EMBL" id="VCGU01000005">
    <property type="protein sequence ID" value="TRY75857.1"/>
    <property type="molecule type" value="Genomic_DNA"/>
</dbReference>
<dbReference type="PROSITE" id="PS51421">
    <property type="entry name" value="RAS"/>
    <property type="match status" value="1"/>
</dbReference>
<dbReference type="PROSITE" id="PS51420">
    <property type="entry name" value="RHO"/>
    <property type="match status" value="1"/>
</dbReference>
<keyword evidence="3" id="KW-0342">GTP-binding</keyword>
<gene>
    <name evidence="6" type="ORF">TCAL_00611</name>
</gene>
<dbReference type="SMART" id="SM00175">
    <property type="entry name" value="RAB"/>
    <property type="match status" value="1"/>
</dbReference>
<dbReference type="Proteomes" id="UP000318571">
    <property type="component" value="Chromosome 2"/>
</dbReference>
<dbReference type="InterPro" id="IPR001806">
    <property type="entry name" value="Small_GTPase"/>
</dbReference>
<dbReference type="SUPFAM" id="SSF52540">
    <property type="entry name" value="P-loop containing nucleoside triphosphate hydrolases"/>
    <property type="match status" value="1"/>
</dbReference>
<dbReference type="Gene3D" id="3.40.50.300">
    <property type="entry name" value="P-loop containing nucleotide triphosphate hydrolases"/>
    <property type="match status" value="1"/>
</dbReference>
<comment type="similarity">
    <text evidence="1">Belongs to the small GTPase superfamily. Rab family.</text>
</comment>
<dbReference type="Pfam" id="PF00071">
    <property type="entry name" value="Ras"/>
    <property type="match status" value="1"/>
</dbReference>
<evidence type="ECO:0000313" key="7">
    <source>
        <dbReference type="Proteomes" id="UP000318571"/>
    </source>
</evidence>
<keyword evidence="4" id="KW-0449">Lipoprotein</keyword>
<dbReference type="NCBIfam" id="TIGR00231">
    <property type="entry name" value="small_GTP"/>
    <property type="match status" value="1"/>
</dbReference>
<dbReference type="STRING" id="6832.A0A553PDV5"/>
<evidence type="ECO:0000256" key="4">
    <source>
        <dbReference type="ARBA" id="ARBA00023288"/>
    </source>
</evidence>
<dbReference type="SMART" id="SM00176">
    <property type="entry name" value="RAN"/>
    <property type="match status" value="1"/>
</dbReference>
<keyword evidence="5" id="KW-0636">Prenylation</keyword>
<sequence length="227" mass="26509">MEYDYLLKFLILGNSGVGKTSFLCQYVDGQFCERYISTVGVDFREKRLTFQPLDGGRTQRINLQLWDTAGQERFRSLTTAFFRDAMGFILMFDLTNEQSFIDVSNWMVQLQTHAYTETPDIILCGNKLDLEDQRAVSKRNALDLAERYGLIYFETSALTSVGLANSVRRLVQMVMKRMETSVETEFPVFKKRVESIQMAVPNRPDFDYQDDFDYDEEDEQKSRCHYC</sequence>
<dbReference type="PANTHER" id="PTHR47980">
    <property type="entry name" value="LD44762P"/>
    <property type="match status" value="1"/>
</dbReference>
<dbReference type="PROSITE" id="PS51419">
    <property type="entry name" value="RAB"/>
    <property type="match status" value="1"/>
</dbReference>
<proteinExistence type="inferred from homology"/>
<keyword evidence="2" id="KW-0547">Nucleotide-binding</keyword>
<dbReference type="OMA" id="MHAYTED"/>
<dbReference type="PRINTS" id="PR00449">
    <property type="entry name" value="RASTRNSFRMNG"/>
</dbReference>
<dbReference type="InterPro" id="IPR027417">
    <property type="entry name" value="P-loop_NTPase"/>
</dbReference>
<dbReference type="GO" id="GO:0005525">
    <property type="term" value="F:GTP binding"/>
    <property type="evidence" value="ECO:0007669"/>
    <property type="project" value="UniProtKB-KW"/>
</dbReference>
<reference evidence="6 7" key="1">
    <citation type="journal article" date="2018" name="Nat. Ecol. Evol.">
        <title>Genomic signatures of mitonuclear coevolution across populations of Tigriopus californicus.</title>
        <authorList>
            <person name="Barreto F.S."/>
            <person name="Watson E.T."/>
            <person name="Lima T.G."/>
            <person name="Willett C.S."/>
            <person name="Edmands S."/>
            <person name="Li W."/>
            <person name="Burton R.S."/>
        </authorList>
    </citation>
    <scope>NUCLEOTIDE SEQUENCE [LARGE SCALE GENOMIC DNA]</scope>
    <source>
        <strain evidence="6 7">San Diego</strain>
    </source>
</reference>
<dbReference type="SMART" id="SM00173">
    <property type="entry name" value="RAS"/>
    <property type="match status" value="1"/>
</dbReference>
<accession>A0A553PDV5</accession>
<evidence type="ECO:0008006" key="8">
    <source>
        <dbReference type="Google" id="ProtNLM"/>
    </source>
</evidence>
<dbReference type="FunFam" id="3.40.50.300:FF:001149">
    <property type="entry name" value="Rab40, isoform A"/>
    <property type="match status" value="1"/>
</dbReference>
<evidence type="ECO:0000256" key="3">
    <source>
        <dbReference type="ARBA" id="ARBA00023134"/>
    </source>
</evidence>
<keyword evidence="7" id="KW-1185">Reference proteome</keyword>
<name>A0A553PDV5_TIGCA</name>
<dbReference type="SMART" id="SM00174">
    <property type="entry name" value="RHO"/>
    <property type="match status" value="1"/>
</dbReference>
<dbReference type="InterPro" id="IPR050305">
    <property type="entry name" value="Small_GTPase_Rab"/>
</dbReference>